<reference evidence="3 4" key="1">
    <citation type="journal article" date="2012" name="Science">
        <title>The Paleozoic origin of enzymatic lignin decomposition reconstructed from 31 fungal genomes.</title>
        <authorList>
            <person name="Floudas D."/>
            <person name="Binder M."/>
            <person name="Riley R."/>
            <person name="Barry K."/>
            <person name="Blanchette R.A."/>
            <person name="Henrissat B."/>
            <person name="Martinez A.T."/>
            <person name="Otillar R."/>
            <person name="Spatafora J.W."/>
            <person name="Yadav J.S."/>
            <person name="Aerts A."/>
            <person name="Benoit I."/>
            <person name="Boyd A."/>
            <person name="Carlson A."/>
            <person name="Copeland A."/>
            <person name="Coutinho P.M."/>
            <person name="de Vries R.P."/>
            <person name="Ferreira P."/>
            <person name="Findley K."/>
            <person name="Foster B."/>
            <person name="Gaskell J."/>
            <person name="Glotzer D."/>
            <person name="Gorecki P."/>
            <person name="Heitman J."/>
            <person name="Hesse C."/>
            <person name="Hori C."/>
            <person name="Igarashi K."/>
            <person name="Jurgens J.A."/>
            <person name="Kallen N."/>
            <person name="Kersten P."/>
            <person name="Kohler A."/>
            <person name="Kuees U."/>
            <person name="Kumar T.K.A."/>
            <person name="Kuo A."/>
            <person name="LaButti K."/>
            <person name="Larrondo L.F."/>
            <person name="Lindquist E."/>
            <person name="Ling A."/>
            <person name="Lombard V."/>
            <person name="Lucas S."/>
            <person name="Lundell T."/>
            <person name="Martin R."/>
            <person name="McLaughlin D.J."/>
            <person name="Morgenstern I."/>
            <person name="Morin E."/>
            <person name="Murat C."/>
            <person name="Nagy L.G."/>
            <person name="Nolan M."/>
            <person name="Ohm R.A."/>
            <person name="Patyshakuliyeva A."/>
            <person name="Rokas A."/>
            <person name="Ruiz-Duenas F.J."/>
            <person name="Sabat G."/>
            <person name="Salamov A."/>
            <person name="Samejima M."/>
            <person name="Schmutz J."/>
            <person name="Slot J.C."/>
            <person name="St John F."/>
            <person name="Stenlid J."/>
            <person name="Sun H."/>
            <person name="Sun S."/>
            <person name="Syed K."/>
            <person name="Tsang A."/>
            <person name="Wiebenga A."/>
            <person name="Young D."/>
            <person name="Pisabarro A."/>
            <person name="Eastwood D.C."/>
            <person name="Martin F."/>
            <person name="Cullen D."/>
            <person name="Grigoriev I.V."/>
            <person name="Hibbett D.S."/>
        </authorList>
    </citation>
    <scope>NUCLEOTIDE SEQUENCE</scope>
    <source>
        <strain evidence="4">FP-58527</strain>
    </source>
</reference>
<gene>
    <name evidence="3" type="ORF">FOMPIDRAFT_1018191</name>
</gene>
<dbReference type="eggNOG" id="ENOG502RQ51">
    <property type="taxonomic scope" value="Eukaryota"/>
</dbReference>
<feature type="domain" description="DUF7770" evidence="2">
    <location>
        <begin position="42"/>
        <end position="186"/>
    </location>
</feature>
<proteinExistence type="predicted"/>
<dbReference type="HOGENOM" id="CLU_1434574_0_0_1"/>
<dbReference type="InterPro" id="IPR056672">
    <property type="entry name" value="DUF7770"/>
</dbReference>
<evidence type="ECO:0000313" key="4">
    <source>
        <dbReference type="Proteomes" id="UP000015241"/>
    </source>
</evidence>
<keyword evidence="4" id="KW-1185">Reference proteome</keyword>
<organism evidence="3 4">
    <name type="scientific">Fomitopsis schrenkii</name>
    <name type="common">Brown rot fungus</name>
    <dbReference type="NCBI Taxonomy" id="2126942"/>
    <lineage>
        <taxon>Eukaryota</taxon>
        <taxon>Fungi</taxon>
        <taxon>Dikarya</taxon>
        <taxon>Basidiomycota</taxon>
        <taxon>Agaricomycotina</taxon>
        <taxon>Agaricomycetes</taxon>
        <taxon>Polyporales</taxon>
        <taxon>Fomitopsis</taxon>
    </lineage>
</organism>
<dbReference type="Proteomes" id="UP000015241">
    <property type="component" value="Unassembled WGS sequence"/>
</dbReference>
<evidence type="ECO:0000259" key="2">
    <source>
        <dbReference type="Pfam" id="PF24968"/>
    </source>
</evidence>
<evidence type="ECO:0000313" key="3">
    <source>
        <dbReference type="EMBL" id="EPS97628.1"/>
    </source>
</evidence>
<dbReference type="OrthoDB" id="3527137at2759"/>
<dbReference type="AlphaFoldDB" id="S8E2G5"/>
<protein>
    <recommendedName>
        <fullName evidence="2">DUF7770 domain-containing protein</fullName>
    </recommendedName>
</protein>
<dbReference type="InParanoid" id="S8E2G5"/>
<feature type="region of interest" description="Disordered" evidence="1">
    <location>
        <begin position="1"/>
        <end position="21"/>
    </location>
</feature>
<dbReference type="Pfam" id="PF24968">
    <property type="entry name" value="DUF7770"/>
    <property type="match status" value="1"/>
</dbReference>
<sequence>MSMIPAPTAHPVEPALADRTSDAVKTQQLRDVTVWCTGGNPAHWVTSYRFSNIVPNLDGISVDMHKPMAHENTSAGTKNHFGTVKIEERPKDKLMSKRSPIYHTISFRVAVRVQDLFSIISLNNMHHYKFHAQGCGCMHWQLALLQAFARAGWIGSGDAEAVYNAISTLSASRASVRFPPMQGEFYQPQR</sequence>
<name>S8E2G5_FOMSC</name>
<evidence type="ECO:0000256" key="1">
    <source>
        <dbReference type="SAM" id="MobiDB-lite"/>
    </source>
</evidence>
<dbReference type="EMBL" id="KE504174">
    <property type="protein sequence ID" value="EPS97628.1"/>
    <property type="molecule type" value="Genomic_DNA"/>
</dbReference>
<accession>S8E2G5</accession>